<dbReference type="Gene3D" id="1.25.40.20">
    <property type="entry name" value="Ankyrin repeat-containing domain"/>
    <property type="match status" value="1"/>
</dbReference>
<evidence type="ECO:0000256" key="1">
    <source>
        <dbReference type="ARBA" id="ARBA00022737"/>
    </source>
</evidence>
<feature type="region of interest" description="Disordered" evidence="4">
    <location>
        <begin position="95"/>
        <end position="133"/>
    </location>
</feature>
<evidence type="ECO:0000256" key="3">
    <source>
        <dbReference type="PROSITE-ProRule" id="PRU00023"/>
    </source>
</evidence>
<feature type="compositionally biased region" description="Basic and acidic residues" evidence="4">
    <location>
        <begin position="110"/>
        <end position="133"/>
    </location>
</feature>
<dbReference type="AlphaFoldDB" id="A0A433D9H6"/>
<dbReference type="SUPFAM" id="SSF48403">
    <property type="entry name" value="Ankyrin repeat"/>
    <property type="match status" value="1"/>
</dbReference>
<dbReference type="GO" id="GO:0006396">
    <property type="term" value="P:RNA processing"/>
    <property type="evidence" value="ECO:0007669"/>
    <property type="project" value="TreeGrafter"/>
</dbReference>
<proteinExistence type="predicted"/>
<keyword evidence="1" id="KW-0677">Repeat</keyword>
<dbReference type="GO" id="GO:0003723">
    <property type="term" value="F:RNA binding"/>
    <property type="evidence" value="ECO:0007669"/>
    <property type="project" value="TreeGrafter"/>
</dbReference>
<comment type="caution">
    <text evidence="5">The sequence shown here is derived from an EMBL/GenBank/DDBJ whole genome shotgun (WGS) entry which is preliminary data.</text>
</comment>
<organism evidence="5 6">
    <name type="scientific">Jimgerdemannia flammicorona</name>
    <dbReference type="NCBI Taxonomy" id="994334"/>
    <lineage>
        <taxon>Eukaryota</taxon>
        <taxon>Fungi</taxon>
        <taxon>Fungi incertae sedis</taxon>
        <taxon>Mucoromycota</taxon>
        <taxon>Mucoromycotina</taxon>
        <taxon>Endogonomycetes</taxon>
        <taxon>Endogonales</taxon>
        <taxon>Endogonaceae</taxon>
        <taxon>Jimgerdemannia</taxon>
    </lineage>
</organism>
<dbReference type="SMART" id="SM00248">
    <property type="entry name" value="ANK"/>
    <property type="match status" value="2"/>
</dbReference>
<protein>
    <submittedName>
        <fullName evidence="5">Ankyrin repeat-containing domain protein</fullName>
    </submittedName>
</protein>
<keyword evidence="6" id="KW-1185">Reference proteome</keyword>
<name>A0A433D9H6_9FUNG</name>
<dbReference type="PANTHER" id="PTHR24141:SF1">
    <property type="entry name" value="2-5A-DEPENDENT RIBONUCLEASE"/>
    <property type="match status" value="1"/>
</dbReference>
<dbReference type="PROSITE" id="PS50297">
    <property type="entry name" value="ANK_REP_REGION"/>
    <property type="match status" value="1"/>
</dbReference>
<reference evidence="5 6" key="1">
    <citation type="journal article" date="2018" name="New Phytol.">
        <title>Phylogenomics of Endogonaceae and evolution of mycorrhizas within Mucoromycota.</title>
        <authorList>
            <person name="Chang Y."/>
            <person name="Desiro A."/>
            <person name="Na H."/>
            <person name="Sandor L."/>
            <person name="Lipzen A."/>
            <person name="Clum A."/>
            <person name="Barry K."/>
            <person name="Grigoriev I.V."/>
            <person name="Martin F.M."/>
            <person name="Stajich J.E."/>
            <person name="Smith M.E."/>
            <person name="Bonito G."/>
            <person name="Spatafora J.W."/>
        </authorList>
    </citation>
    <scope>NUCLEOTIDE SEQUENCE [LARGE SCALE GENOMIC DNA]</scope>
    <source>
        <strain evidence="5 6">GMNB39</strain>
    </source>
</reference>
<dbReference type="GO" id="GO:0004540">
    <property type="term" value="F:RNA nuclease activity"/>
    <property type="evidence" value="ECO:0007669"/>
    <property type="project" value="TreeGrafter"/>
</dbReference>
<dbReference type="InterPro" id="IPR036770">
    <property type="entry name" value="Ankyrin_rpt-contain_sf"/>
</dbReference>
<dbReference type="PANTHER" id="PTHR24141">
    <property type="entry name" value="2-5A-DEPENDENT RIBONUCLEASE"/>
    <property type="match status" value="1"/>
</dbReference>
<evidence type="ECO:0000313" key="6">
    <source>
        <dbReference type="Proteomes" id="UP000268093"/>
    </source>
</evidence>
<dbReference type="EMBL" id="RBNI01004439">
    <property type="protein sequence ID" value="RUP47493.1"/>
    <property type="molecule type" value="Genomic_DNA"/>
</dbReference>
<dbReference type="InterPro" id="IPR002110">
    <property type="entry name" value="Ankyrin_rpt"/>
</dbReference>
<gene>
    <name evidence="5" type="ORF">BC936DRAFT_145677</name>
</gene>
<dbReference type="OrthoDB" id="428895at2759"/>
<keyword evidence="2 3" id="KW-0040">ANK repeat</keyword>
<evidence type="ECO:0000313" key="5">
    <source>
        <dbReference type="EMBL" id="RUP47493.1"/>
    </source>
</evidence>
<evidence type="ECO:0000256" key="4">
    <source>
        <dbReference type="SAM" id="MobiDB-lite"/>
    </source>
</evidence>
<accession>A0A433D9H6</accession>
<feature type="repeat" description="ANK" evidence="3">
    <location>
        <begin position="31"/>
        <end position="64"/>
    </location>
</feature>
<dbReference type="Pfam" id="PF12796">
    <property type="entry name" value="Ank_2"/>
    <property type="match status" value="1"/>
</dbReference>
<dbReference type="Proteomes" id="UP000268093">
    <property type="component" value="Unassembled WGS sequence"/>
</dbReference>
<sequence>MDASQSGDLAAVRRVFEQFPGTDVNAPLTAKSLTPLHLAASYDHEHIVRYLVEQRGADVNAVDAEGWTAMHCAAAEGFFDVLTFLVAIPEAELERRTDDGEGIEEVSADEAVREKSRGEDQKARSKENGKRPG</sequence>
<dbReference type="PROSITE" id="PS50088">
    <property type="entry name" value="ANK_REPEAT"/>
    <property type="match status" value="1"/>
</dbReference>
<evidence type="ECO:0000256" key="2">
    <source>
        <dbReference type="ARBA" id="ARBA00023043"/>
    </source>
</evidence>